<dbReference type="InterPro" id="IPR032807">
    <property type="entry name" value="GNVR"/>
</dbReference>
<evidence type="ECO:0000256" key="5">
    <source>
        <dbReference type="ARBA" id="ARBA00022475"/>
    </source>
</evidence>
<dbReference type="Proteomes" id="UP000233398">
    <property type="component" value="Unassembled WGS sequence"/>
</dbReference>
<evidence type="ECO:0000313" key="21">
    <source>
        <dbReference type="EMBL" id="PKD44630.1"/>
    </source>
</evidence>
<dbReference type="EC" id="2.7.10.2" evidence="4"/>
<keyword evidence="11" id="KW-0067">ATP-binding</keyword>
<evidence type="ECO:0000256" key="10">
    <source>
        <dbReference type="ARBA" id="ARBA00022777"/>
    </source>
</evidence>
<evidence type="ECO:0000259" key="20">
    <source>
        <dbReference type="Pfam" id="PF13807"/>
    </source>
</evidence>
<evidence type="ECO:0000256" key="4">
    <source>
        <dbReference type="ARBA" id="ARBA00011903"/>
    </source>
</evidence>
<keyword evidence="14" id="KW-0829">Tyrosine-protein kinase</keyword>
<feature type="domain" description="AAA" evidence="19">
    <location>
        <begin position="589"/>
        <end position="747"/>
    </location>
</feature>
<dbReference type="GO" id="GO:0004715">
    <property type="term" value="F:non-membrane spanning protein tyrosine kinase activity"/>
    <property type="evidence" value="ECO:0007669"/>
    <property type="project" value="UniProtKB-EC"/>
</dbReference>
<sequence length="788" mass="89297">MGQFERGNGFSANKNLYNGDYPNELDPDEIDLIKLFSIILRYKWIIAGITLMFTIASVIYSYSIIPVYESDGTILIKDDQNRYPGGGAELSNLLSATYGIGMGSTLSNELQVFRSRSMSFTLANRVIQEDVMKNGSRFPILWRAFPDDSTVVTRDSVATRIRNNMDIVRQDQDTDMLRITFKSYSPLEAAWMVDQAIEGYTDLSQQQNRGAASSALDFLERERELIREELNENEQRLRVYMNETGLIQVDEQTSAAIERISELEAQRQELQVRKVAVTSAISAYEQQLDEIKPGLADQFSDNVGTTLERYQYRLAELETEKLLLLQRNPSLRDQPDQEPYLVEIEDQIQLLRREINRIASTLVDESADAYIGFLSNTDNGIAGRITELRTQLIELRIEESQYLAQETAIDERMAAENEFFNNLPDNMIELARLKRDAEIQEELFLTISQQYAETALWEQTQFGQGRPLDYAFVPDKPTEPKKRMIVIVGFLLGGIVSLGAVFTRELFNNTLDSVDHLKERGYPLLTVIPDMTNRMKEIFGDSKTVTIQGKSISTSLLSITDSISPVSESFRRLHNNIIYSHPDENFKRILITSSAKGEGKSTVSTNLAVILADSGKKVLIIDSDLRRPNLHKLLGENRIPGLIDTLFNDDIELSQVIRETVVPNLDLLTTGQEPPNPSAVLQSEKLKGLIDQVEEHYDHIIIDTAPYGIITDAAPLIPIVDGVVLIARFGETPINELNQSIENLERVHAKIIGTVLTAYNYEKSGDYYTRSNGHYDYQRAYKDYNRSI</sequence>
<organism evidence="21 22">
    <name type="scientific">Rhodohalobacter barkolensis</name>
    <dbReference type="NCBI Taxonomy" id="2053187"/>
    <lineage>
        <taxon>Bacteria</taxon>
        <taxon>Pseudomonadati</taxon>
        <taxon>Balneolota</taxon>
        <taxon>Balneolia</taxon>
        <taxon>Balneolales</taxon>
        <taxon>Balneolaceae</taxon>
        <taxon>Rhodohalobacter</taxon>
    </lineage>
</organism>
<dbReference type="GO" id="GO:0005524">
    <property type="term" value="F:ATP binding"/>
    <property type="evidence" value="ECO:0007669"/>
    <property type="project" value="UniProtKB-KW"/>
</dbReference>
<dbReference type="RefSeq" id="WP_101071921.1">
    <property type="nucleotide sequence ID" value="NZ_PISP01000001.1"/>
</dbReference>
<dbReference type="NCBIfam" id="TIGR01007">
    <property type="entry name" value="eps_fam"/>
    <property type="match status" value="1"/>
</dbReference>
<keyword evidence="22" id="KW-1185">Reference proteome</keyword>
<feature type="coiled-coil region" evidence="16">
    <location>
        <begin position="216"/>
        <end position="280"/>
    </location>
</feature>
<keyword evidence="13 17" id="KW-0472">Membrane</keyword>
<evidence type="ECO:0000256" key="9">
    <source>
        <dbReference type="ARBA" id="ARBA00022741"/>
    </source>
</evidence>
<keyword evidence="12 17" id="KW-1133">Transmembrane helix</keyword>
<evidence type="ECO:0000256" key="15">
    <source>
        <dbReference type="ARBA" id="ARBA00051245"/>
    </source>
</evidence>
<evidence type="ECO:0000256" key="16">
    <source>
        <dbReference type="SAM" id="Coils"/>
    </source>
</evidence>
<name>A0A2N0VKD0_9BACT</name>
<feature type="transmembrane region" description="Helical" evidence="17">
    <location>
        <begin position="44"/>
        <end position="65"/>
    </location>
</feature>
<keyword evidence="5" id="KW-1003">Cell membrane</keyword>
<keyword evidence="6" id="KW-0997">Cell inner membrane</keyword>
<dbReference type="GO" id="GO:0005886">
    <property type="term" value="C:plasma membrane"/>
    <property type="evidence" value="ECO:0007669"/>
    <property type="project" value="UniProtKB-SubCell"/>
</dbReference>
<evidence type="ECO:0000259" key="18">
    <source>
        <dbReference type="Pfam" id="PF02706"/>
    </source>
</evidence>
<evidence type="ECO:0000256" key="2">
    <source>
        <dbReference type="ARBA" id="ARBA00007316"/>
    </source>
</evidence>
<dbReference type="Gene3D" id="3.40.50.300">
    <property type="entry name" value="P-loop containing nucleotide triphosphate hydrolases"/>
    <property type="match status" value="1"/>
</dbReference>
<comment type="subcellular location">
    <subcellularLocation>
        <location evidence="1">Cell inner membrane</location>
        <topology evidence="1">Multi-pass membrane protein</topology>
    </subcellularLocation>
</comment>
<gene>
    <name evidence="21" type="ORF">CWD77_03985</name>
</gene>
<dbReference type="AlphaFoldDB" id="A0A2N0VKD0"/>
<evidence type="ECO:0000256" key="14">
    <source>
        <dbReference type="ARBA" id="ARBA00023137"/>
    </source>
</evidence>
<evidence type="ECO:0000259" key="19">
    <source>
        <dbReference type="Pfam" id="PF13614"/>
    </source>
</evidence>
<dbReference type="InterPro" id="IPR005702">
    <property type="entry name" value="Wzc-like_C"/>
</dbReference>
<dbReference type="Pfam" id="PF13807">
    <property type="entry name" value="GNVR"/>
    <property type="match status" value="1"/>
</dbReference>
<reference evidence="21 22" key="1">
    <citation type="submission" date="2017-11" db="EMBL/GenBank/DDBJ databases">
        <title>Rhodohalobacter 15182 sp. nov., isolated from a salt lake.</title>
        <authorList>
            <person name="Han S."/>
        </authorList>
    </citation>
    <scope>NUCLEOTIDE SEQUENCE [LARGE SCALE GENOMIC DNA]</scope>
    <source>
        <strain evidence="21 22">15182</strain>
    </source>
</reference>
<feature type="coiled-coil region" evidence="16">
    <location>
        <begin position="307"/>
        <end position="361"/>
    </location>
</feature>
<keyword evidence="16" id="KW-0175">Coiled coil</keyword>
<dbReference type="InterPro" id="IPR027417">
    <property type="entry name" value="P-loop_NTPase"/>
</dbReference>
<comment type="similarity">
    <text evidence="2">Belongs to the CpsD/CapB family.</text>
</comment>
<feature type="domain" description="Tyrosine-protein kinase G-rich" evidence="20">
    <location>
        <begin position="431"/>
        <end position="505"/>
    </location>
</feature>
<dbReference type="InterPro" id="IPR025669">
    <property type="entry name" value="AAA_dom"/>
</dbReference>
<protein>
    <recommendedName>
        <fullName evidence="4">non-specific protein-tyrosine kinase</fullName>
        <ecNumber evidence="4">2.7.10.2</ecNumber>
    </recommendedName>
</protein>
<evidence type="ECO:0000256" key="12">
    <source>
        <dbReference type="ARBA" id="ARBA00022989"/>
    </source>
</evidence>
<keyword evidence="9" id="KW-0547">Nucleotide-binding</keyword>
<evidence type="ECO:0000256" key="8">
    <source>
        <dbReference type="ARBA" id="ARBA00022692"/>
    </source>
</evidence>
<evidence type="ECO:0000256" key="7">
    <source>
        <dbReference type="ARBA" id="ARBA00022679"/>
    </source>
</evidence>
<dbReference type="CDD" id="cd05387">
    <property type="entry name" value="BY-kinase"/>
    <property type="match status" value="1"/>
</dbReference>
<evidence type="ECO:0000256" key="13">
    <source>
        <dbReference type="ARBA" id="ARBA00023136"/>
    </source>
</evidence>
<dbReference type="InterPro" id="IPR003856">
    <property type="entry name" value="LPS_length_determ_N"/>
</dbReference>
<dbReference type="SUPFAM" id="SSF52540">
    <property type="entry name" value="P-loop containing nucleoside triphosphate hydrolases"/>
    <property type="match status" value="1"/>
</dbReference>
<proteinExistence type="inferred from homology"/>
<evidence type="ECO:0000256" key="11">
    <source>
        <dbReference type="ARBA" id="ARBA00022840"/>
    </source>
</evidence>
<comment type="caution">
    <text evidence="21">The sequence shown here is derived from an EMBL/GenBank/DDBJ whole genome shotgun (WGS) entry which is preliminary data.</text>
</comment>
<dbReference type="Pfam" id="PF02706">
    <property type="entry name" value="Wzz"/>
    <property type="match status" value="1"/>
</dbReference>
<evidence type="ECO:0000256" key="6">
    <source>
        <dbReference type="ARBA" id="ARBA00022519"/>
    </source>
</evidence>
<comment type="similarity">
    <text evidence="3">Belongs to the etk/wzc family.</text>
</comment>
<keyword evidence="10" id="KW-0418">Kinase</keyword>
<keyword evidence="7" id="KW-0808">Transferase</keyword>
<dbReference type="PANTHER" id="PTHR32309:SF13">
    <property type="entry name" value="FERRIC ENTEROBACTIN TRANSPORT PROTEIN FEPE"/>
    <property type="match status" value="1"/>
</dbReference>
<dbReference type="InterPro" id="IPR050445">
    <property type="entry name" value="Bact_polysacc_biosynth/exp"/>
</dbReference>
<dbReference type="OrthoDB" id="9794577at2"/>
<comment type="catalytic activity">
    <reaction evidence="15">
        <text>L-tyrosyl-[protein] + ATP = O-phospho-L-tyrosyl-[protein] + ADP + H(+)</text>
        <dbReference type="Rhea" id="RHEA:10596"/>
        <dbReference type="Rhea" id="RHEA-COMP:10136"/>
        <dbReference type="Rhea" id="RHEA-COMP:20101"/>
        <dbReference type="ChEBI" id="CHEBI:15378"/>
        <dbReference type="ChEBI" id="CHEBI:30616"/>
        <dbReference type="ChEBI" id="CHEBI:46858"/>
        <dbReference type="ChEBI" id="CHEBI:61978"/>
        <dbReference type="ChEBI" id="CHEBI:456216"/>
        <dbReference type="EC" id="2.7.10.2"/>
    </reaction>
</comment>
<dbReference type="Pfam" id="PF13614">
    <property type="entry name" value="AAA_31"/>
    <property type="match status" value="1"/>
</dbReference>
<feature type="domain" description="Polysaccharide chain length determinant N-terminal" evidence="18">
    <location>
        <begin position="28"/>
        <end position="117"/>
    </location>
</feature>
<dbReference type="PANTHER" id="PTHR32309">
    <property type="entry name" value="TYROSINE-PROTEIN KINASE"/>
    <property type="match status" value="1"/>
</dbReference>
<evidence type="ECO:0000256" key="3">
    <source>
        <dbReference type="ARBA" id="ARBA00008883"/>
    </source>
</evidence>
<evidence type="ECO:0000256" key="1">
    <source>
        <dbReference type="ARBA" id="ARBA00004429"/>
    </source>
</evidence>
<keyword evidence="8 17" id="KW-0812">Transmembrane</keyword>
<evidence type="ECO:0000313" key="22">
    <source>
        <dbReference type="Proteomes" id="UP000233398"/>
    </source>
</evidence>
<accession>A0A2N0VKD0</accession>
<dbReference type="EMBL" id="PISP01000001">
    <property type="protein sequence ID" value="PKD44630.1"/>
    <property type="molecule type" value="Genomic_DNA"/>
</dbReference>
<evidence type="ECO:0000256" key="17">
    <source>
        <dbReference type="SAM" id="Phobius"/>
    </source>
</evidence>